<dbReference type="Pfam" id="PF12693">
    <property type="entry name" value="GspL_C"/>
    <property type="match status" value="1"/>
</dbReference>
<dbReference type="PIRSF" id="PIRSF015761">
    <property type="entry name" value="Protein_L"/>
    <property type="match status" value="1"/>
</dbReference>
<keyword evidence="3 10" id="KW-0813">Transport</keyword>
<dbReference type="EMBL" id="SRLE01000006">
    <property type="protein sequence ID" value="TGD74023.1"/>
    <property type="molecule type" value="Genomic_DNA"/>
</dbReference>
<evidence type="ECO:0000256" key="7">
    <source>
        <dbReference type="ARBA" id="ARBA00022927"/>
    </source>
</evidence>
<dbReference type="Gene3D" id="3.30.420.370">
    <property type="match status" value="1"/>
</dbReference>
<dbReference type="OrthoDB" id="7011844at2"/>
<accession>A0A4Z0M2W1</accession>
<dbReference type="GO" id="GO:0015627">
    <property type="term" value="C:type II protein secretion system complex"/>
    <property type="evidence" value="ECO:0007669"/>
    <property type="project" value="InterPro"/>
</dbReference>
<evidence type="ECO:0000259" key="11">
    <source>
        <dbReference type="Pfam" id="PF05134"/>
    </source>
</evidence>
<feature type="domain" description="GspL cytoplasmic actin-ATPase-like" evidence="11">
    <location>
        <begin position="52"/>
        <end position="238"/>
    </location>
</feature>
<keyword evidence="8" id="KW-1133">Transmembrane helix</keyword>
<evidence type="ECO:0000256" key="4">
    <source>
        <dbReference type="ARBA" id="ARBA00022475"/>
    </source>
</evidence>
<dbReference type="Pfam" id="PF05134">
    <property type="entry name" value="T2SSL"/>
    <property type="match status" value="1"/>
</dbReference>
<comment type="caution">
    <text evidence="13">The sequence shown here is derived from an EMBL/GenBank/DDBJ whole genome shotgun (WGS) entry which is preliminary data.</text>
</comment>
<dbReference type="Gene3D" id="3.30.1360.100">
    <property type="entry name" value="General secretion pathway protein M, EpsM"/>
    <property type="match status" value="1"/>
</dbReference>
<proteinExistence type="inferred from homology"/>
<keyword evidence="6" id="KW-0812">Transmembrane</keyword>
<evidence type="ECO:0000256" key="5">
    <source>
        <dbReference type="ARBA" id="ARBA00022519"/>
    </source>
</evidence>
<evidence type="ECO:0000256" key="6">
    <source>
        <dbReference type="ARBA" id="ARBA00022692"/>
    </source>
</evidence>
<evidence type="ECO:0000256" key="2">
    <source>
        <dbReference type="ARBA" id="ARBA00005318"/>
    </source>
</evidence>
<keyword evidence="9" id="KW-0472">Membrane</keyword>
<evidence type="ECO:0000313" key="14">
    <source>
        <dbReference type="Proteomes" id="UP000298050"/>
    </source>
</evidence>
<keyword evidence="7 10" id="KW-0653">Protein transport</keyword>
<dbReference type="Gene3D" id="3.30.420.380">
    <property type="match status" value="1"/>
</dbReference>
<dbReference type="GO" id="GO:0005886">
    <property type="term" value="C:plasma membrane"/>
    <property type="evidence" value="ECO:0007669"/>
    <property type="project" value="UniProtKB-SubCell"/>
</dbReference>
<name>A0A4Z0M2W1_9GAMM</name>
<comment type="similarity">
    <text evidence="2 10">Belongs to the GSP L family.</text>
</comment>
<evidence type="ECO:0000313" key="13">
    <source>
        <dbReference type="EMBL" id="TGD74023.1"/>
    </source>
</evidence>
<evidence type="ECO:0000259" key="12">
    <source>
        <dbReference type="Pfam" id="PF12693"/>
    </source>
</evidence>
<evidence type="ECO:0000256" key="10">
    <source>
        <dbReference type="PIRNR" id="PIRNR015761"/>
    </source>
</evidence>
<dbReference type="InterPro" id="IPR007812">
    <property type="entry name" value="T2SS_protein-GspL"/>
</dbReference>
<dbReference type="InterPro" id="IPR024230">
    <property type="entry name" value="GspL_cyto_dom"/>
</dbReference>
<evidence type="ECO:0000256" key="8">
    <source>
        <dbReference type="ARBA" id="ARBA00022989"/>
    </source>
</evidence>
<evidence type="ECO:0000256" key="9">
    <source>
        <dbReference type="ARBA" id="ARBA00023136"/>
    </source>
</evidence>
<dbReference type="CDD" id="cd24017">
    <property type="entry name" value="ASKHA_T2SSL_N"/>
    <property type="match status" value="1"/>
</dbReference>
<organism evidence="13 14">
    <name type="scientific">Mangrovimicrobium sediminis</name>
    <dbReference type="NCBI Taxonomy" id="2562682"/>
    <lineage>
        <taxon>Bacteria</taxon>
        <taxon>Pseudomonadati</taxon>
        <taxon>Pseudomonadota</taxon>
        <taxon>Gammaproteobacteria</taxon>
        <taxon>Cellvibrionales</taxon>
        <taxon>Halieaceae</taxon>
        <taxon>Mangrovimicrobium</taxon>
    </lineage>
</organism>
<comment type="function">
    <text evidence="10">Inner membrane component of the type II secretion system required for the energy-dependent secretion of extracellular factors such as proteases and toxins from the periplasm.</text>
</comment>
<sequence length="400" mass="44083">MREVAVIRRIGDRLAWYPPGAADGPHWLDNDDERAALSAVIAQRQLTPIFAVPGEDTRLLRLPVAAEERRHLEKSLPYMLEEEIAEDVGALHFARVALDKDEFAVAVCARELMDDYRALLDPFPPVNQWLPEPLLLPWQPGEWCLVLEGERAIVRHGRCEGFAVERDLLPAMLQALAGTGDGPEAVIVYGEQQDADLALLPAELAGRAQWRRGDFYAAMLVAENPEPALNLRQGSFALRLPLDRWWRLWRAAAILFGVAVGVHLLASWADLHQLEEQNLALRGALEKSYRQVIPRGMVPRPEQQLQRQLDELSGGGGGSNFVGLLARVGSVVQANPGSSLVSINYNDKAAEMRLNILAKDYAAVERIRAGFADGGLQAVLENSSASGDQVRARLRVGGRS</sequence>
<keyword evidence="14" id="KW-1185">Reference proteome</keyword>
<comment type="subcellular location">
    <subcellularLocation>
        <location evidence="1">Cell inner membrane</location>
        <topology evidence="1">Single-pass membrane protein</topology>
    </subcellularLocation>
</comment>
<keyword evidence="5" id="KW-0997">Cell inner membrane</keyword>
<feature type="domain" description="GspL periplasmic" evidence="12">
    <location>
        <begin position="246"/>
        <end position="397"/>
    </location>
</feature>
<dbReference type="RefSeq" id="WP_135442481.1">
    <property type="nucleotide sequence ID" value="NZ_SRLE01000006.1"/>
</dbReference>
<evidence type="ECO:0000256" key="3">
    <source>
        <dbReference type="ARBA" id="ARBA00022448"/>
    </source>
</evidence>
<dbReference type="Proteomes" id="UP000298050">
    <property type="component" value="Unassembled WGS sequence"/>
</dbReference>
<dbReference type="GO" id="GO:0015628">
    <property type="term" value="P:protein secretion by the type II secretion system"/>
    <property type="evidence" value="ECO:0007669"/>
    <property type="project" value="InterPro"/>
</dbReference>
<keyword evidence="4" id="KW-1003">Cell membrane</keyword>
<dbReference type="InterPro" id="IPR043129">
    <property type="entry name" value="ATPase_NBD"/>
</dbReference>
<dbReference type="AlphaFoldDB" id="A0A4Z0M2W1"/>
<dbReference type="InterPro" id="IPR025691">
    <property type="entry name" value="GspL_pp_dom"/>
</dbReference>
<reference evidence="13 14" key="1">
    <citation type="submission" date="2019-04" db="EMBL/GenBank/DDBJ databases">
        <title>Taxonomy of novel Haliea sp. from mangrove soil of West Coast of India.</title>
        <authorList>
            <person name="Verma A."/>
            <person name="Kumar P."/>
            <person name="Krishnamurthi S."/>
        </authorList>
    </citation>
    <scope>NUCLEOTIDE SEQUENCE [LARGE SCALE GENOMIC DNA]</scope>
    <source>
        <strain evidence="13 14">SAOS-164</strain>
    </source>
</reference>
<evidence type="ECO:0000256" key="1">
    <source>
        <dbReference type="ARBA" id="ARBA00004377"/>
    </source>
</evidence>
<dbReference type="NCBIfam" id="TIGR01709">
    <property type="entry name" value="typeII_sec_gspL"/>
    <property type="match status" value="1"/>
</dbReference>
<protein>
    <recommendedName>
        <fullName evidence="10">Type II secretion system protein L</fullName>
        <shortName evidence="10">T2SS protein L</shortName>
    </recommendedName>
</protein>
<gene>
    <name evidence="13" type="ORF">E4634_07735</name>
</gene>
<dbReference type="SUPFAM" id="SSF53067">
    <property type="entry name" value="Actin-like ATPase domain"/>
    <property type="match status" value="1"/>
</dbReference>
<dbReference type="GO" id="GO:0009276">
    <property type="term" value="C:Gram-negative-bacterium-type cell wall"/>
    <property type="evidence" value="ECO:0007669"/>
    <property type="project" value="InterPro"/>
</dbReference>